<comment type="subcellular location">
    <subcellularLocation>
        <location evidence="1">Cell membrane</location>
        <topology evidence="1">Multi-pass membrane protein</topology>
    </subcellularLocation>
</comment>
<feature type="transmembrane region" description="Helical" evidence="6">
    <location>
        <begin position="409"/>
        <end position="428"/>
    </location>
</feature>
<proteinExistence type="predicted"/>
<feature type="transmembrane region" description="Helical" evidence="6">
    <location>
        <begin position="271"/>
        <end position="297"/>
    </location>
</feature>
<evidence type="ECO:0000313" key="8">
    <source>
        <dbReference type="Proteomes" id="UP001596118"/>
    </source>
</evidence>
<feature type="transmembrane region" description="Helical" evidence="6">
    <location>
        <begin position="328"/>
        <end position="347"/>
    </location>
</feature>
<dbReference type="EMBL" id="JBHSKY010000001">
    <property type="protein sequence ID" value="MFC5277262.1"/>
    <property type="molecule type" value="Genomic_DNA"/>
</dbReference>
<dbReference type="Pfam" id="PF13520">
    <property type="entry name" value="AA_permease_2"/>
    <property type="match status" value="1"/>
</dbReference>
<dbReference type="Proteomes" id="UP001596118">
    <property type="component" value="Unassembled WGS sequence"/>
</dbReference>
<accession>A0ABD5QX94</accession>
<evidence type="ECO:0000256" key="3">
    <source>
        <dbReference type="ARBA" id="ARBA00022692"/>
    </source>
</evidence>
<dbReference type="GO" id="GO:0005886">
    <property type="term" value="C:plasma membrane"/>
    <property type="evidence" value="ECO:0007669"/>
    <property type="project" value="UniProtKB-SubCell"/>
</dbReference>
<feature type="transmembrane region" description="Helical" evidence="6">
    <location>
        <begin position="184"/>
        <end position="202"/>
    </location>
</feature>
<dbReference type="InterPro" id="IPR050367">
    <property type="entry name" value="APC_superfamily"/>
</dbReference>
<reference evidence="7 8" key="1">
    <citation type="journal article" date="2019" name="Int. J. Syst. Evol. Microbiol.">
        <title>The Global Catalogue of Microorganisms (GCM) 10K type strain sequencing project: providing services to taxonomists for standard genome sequencing and annotation.</title>
        <authorList>
            <consortium name="The Broad Institute Genomics Platform"/>
            <consortium name="The Broad Institute Genome Sequencing Center for Infectious Disease"/>
            <person name="Wu L."/>
            <person name="Ma J."/>
        </authorList>
    </citation>
    <scope>NUCLEOTIDE SEQUENCE [LARGE SCALE GENOMIC DNA]</scope>
    <source>
        <strain evidence="7 8">CGMCC 1.12124</strain>
    </source>
</reference>
<feature type="transmembrane region" description="Helical" evidence="6">
    <location>
        <begin position="81"/>
        <end position="100"/>
    </location>
</feature>
<dbReference type="PIRSF" id="PIRSF006060">
    <property type="entry name" value="AA_transporter"/>
    <property type="match status" value="1"/>
</dbReference>
<sequence>MTAHDLDRSLGLFPTMMISMGAMIGSGIFVLPALGYAKAGPAVILAYLLAALVVLPAALSKAEMATAMPESGGTYLYIDRALGPLFGTIAGIGAWFSLVFKSSFALVGLGAYLLLFAPIPQAAVVYVALALGTLVVVLNVSGTKLSGTIQAVVVSVVVVGLLAYTVNAGFAIDPASYSPLTTHGGMGVVTAAAFVFVSYAGVTKVASVAEEVKDPGRNLPRAMLGSMAVMTVLYVAVVGAIVGLSDPDALITGGPGGSASLTPMADGAGTLLGGFGVVFVSVIAVVALTSMANAGVLSSSRFPLAMSRDDLLPPELGRIDARFKTPRNSVLLTGTLLLTLIAFVPVIELAKLASAFQILVFSFENLALVAFRVSDAPSYQPEFTAPGFPYVQLFGFLAGLGLLTQMGTVPILGAIGIVVGSAAIYVLYGRTRTDRTGALGTIVHRRRGEEDDGITPTEPK</sequence>
<dbReference type="AlphaFoldDB" id="A0ABD5QX94"/>
<dbReference type="Gene3D" id="1.20.1740.10">
    <property type="entry name" value="Amino acid/polyamine transporter I"/>
    <property type="match status" value="1"/>
</dbReference>
<keyword evidence="2" id="KW-1003">Cell membrane</keyword>
<organism evidence="7 8">
    <name type="scientific">Halorubrum rubrum</name>
    <dbReference type="NCBI Taxonomy" id="1126240"/>
    <lineage>
        <taxon>Archaea</taxon>
        <taxon>Methanobacteriati</taxon>
        <taxon>Methanobacteriota</taxon>
        <taxon>Stenosarchaea group</taxon>
        <taxon>Halobacteria</taxon>
        <taxon>Halobacteriales</taxon>
        <taxon>Haloferacaceae</taxon>
        <taxon>Halorubrum</taxon>
    </lineage>
</organism>
<dbReference type="PANTHER" id="PTHR42770">
    <property type="entry name" value="AMINO ACID TRANSPORTER-RELATED"/>
    <property type="match status" value="1"/>
</dbReference>
<dbReference type="RefSeq" id="WP_256411989.1">
    <property type="nucleotide sequence ID" value="NZ_JANHDM010000007.1"/>
</dbReference>
<name>A0ABD5QX94_9EURY</name>
<evidence type="ECO:0000256" key="2">
    <source>
        <dbReference type="ARBA" id="ARBA00022475"/>
    </source>
</evidence>
<evidence type="ECO:0000256" key="4">
    <source>
        <dbReference type="ARBA" id="ARBA00022989"/>
    </source>
</evidence>
<keyword evidence="5 6" id="KW-0472">Membrane</keyword>
<keyword evidence="3 6" id="KW-0812">Transmembrane</keyword>
<keyword evidence="4 6" id="KW-1133">Transmembrane helix</keyword>
<dbReference type="InterPro" id="IPR002293">
    <property type="entry name" value="AA/rel_permease1"/>
</dbReference>
<feature type="transmembrane region" description="Helical" evidence="6">
    <location>
        <begin position="42"/>
        <end position="60"/>
    </location>
</feature>
<gene>
    <name evidence="7" type="ORF">ACFPM1_00575</name>
</gene>
<evidence type="ECO:0000256" key="5">
    <source>
        <dbReference type="ARBA" id="ARBA00023136"/>
    </source>
</evidence>
<dbReference type="PANTHER" id="PTHR42770:SF11">
    <property type="entry name" value="INNER MEMBRANE TRANSPORT PROTEIN YBAT"/>
    <property type="match status" value="1"/>
</dbReference>
<evidence type="ECO:0000256" key="6">
    <source>
        <dbReference type="SAM" id="Phobius"/>
    </source>
</evidence>
<feature type="transmembrane region" description="Helical" evidence="6">
    <location>
        <begin position="12"/>
        <end position="36"/>
    </location>
</feature>
<comment type="caution">
    <text evidence="7">The sequence shown here is derived from an EMBL/GenBank/DDBJ whole genome shotgun (WGS) entry which is preliminary data.</text>
</comment>
<feature type="transmembrane region" description="Helical" evidence="6">
    <location>
        <begin position="223"/>
        <end position="244"/>
    </location>
</feature>
<evidence type="ECO:0000313" key="7">
    <source>
        <dbReference type="EMBL" id="MFC5277262.1"/>
    </source>
</evidence>
<feature type="transmembrane region" description="Helical" evidence="6">
    <location>
        <begin position="112"/>
        <end position="140"/>
    </location>
</feature>
<evidence type="ECO:0000256" key="1">
    <source>
        <dbReference type="ARBA" id="ARBA00004651"/>
    </source>
</evidence>
<keyword evidence="8" id="KW-1185">Reference proteome</keyword>
<protein>
    <submittedName>
        <fullName evidence="7">APC family permease</fullName>
    </submittedName>
</protein>
<feature type="transmembrane region" description="Helical" evidence="6">
    <location>
        <begin position="152"/>
        <end position="172"/>
    </location>
</feature>